<sequence length="292" mass="33042">MDKKVKGSLILVLTASMYGFFALFTRIIAFHIPLFYQSFLRNLLVAVILLAAVFFFKQWKKVRSADIPWILGRTLFGLVAFYSIYIALVYIPVGMTYFLYYSAALITGYILGKFLFGEKITPIKIVSFVLAFIGLVFIYSLSLSNSISLYAFLALLSGACGSVWNIFAKKLGNYYSATQLNLLDVAITVVSSFALSLIWHEQWVPITFSQEWIAIFILAFYFLAAGQFIVWGFKYVEAQLGTLILQLDIIFAVLLGYFIFHEVLNASTIIGGILICIAIFLPYLKLKRRVSR</sequence>
<feature type="transmembrane region" description="Helical" evidence="1">
    <location>
        <begin position="123"/>
        <end position="141"/>
    </location>
</feature>
<feature type="transmembrane region" description="Helical" evidence="1">
    <location>
        <begin position="147"/>
        <end position="168"/>
    </location>
</feature>
<evidence type="ECO:0000313" key="3">
    <source>
        <dbReference type="EMBL" id="OGK18714.1"/>
    </source>
</evidence>
<dbReference type="EMBL" id="MFZI01000066">
    <property type="protein sequence ID" value="OGK18714.1"/>
    <property type="molecule type" value="Genomic_DNA"/>
</dbReference>
<dbReference type="SUPFAM" id="SSF103481">
    <property type="entry name" value="Multidrug resistance efflux transporter EmrE"/>
    <property type="match status" value="2"/>
</dbReference>
<feature type="transmembrane region" description="Helical" evidence="1">
    <location>
        <begin position="266"/>
        <end position="284"/>
    </location>
</feature>
<feature type="transmembrane region" description="Helical" evidence="1">
    <location>
        <begin position="240"/>
        <end position="260"/>
    </location>
</feature>
<evidence type="ECO:0000313" key="4">
    <source>
        <dbReference type="Proteomes" id="UP000177026"/>
    </source>
</evidence>
<dbReference type="InterPro" id="IPR000620">
    <property type="entry name" value="EamA_dom"/>
</dbReference>
<feature type="domain" description="EamA" evidence="2">
    <location>
        <begin position="6"/>
        <end position="139"/>
    </location>
</feature>
<dbReference type="PANTHER" id="PTHR22911">
    <property type="entry name" value="ACYL-MALONYL CONDENSING ENZYME-RELATED"/>
    <property type="match status" value="1"/>
</dbReference>
<comment type="caution">
    <text evidence="3">The sequence shown here is derived from an EMBL/GenBank/DDBJ whole genome shotgun (WGS) entry which is preliminary data.</text>
</comment>
<feature type="domain" description="EamA" evidence="2">
    <location>
        <begin position="150"/>
        <end position="281"/>
    </location>
</feature>
<evidence type="ECO:0000259" key="2">
    <source>
        <dbReference type="Pfam" id="PF00892"/>
    </source>
</evidence>
<dbReference type="InterPro" id="IPR037185">
    <property type="entry name" value="EmrE-like"/>
</dbReference>
<protein>
    <recommendedName>
        <fullName evidence="2">EamA domain-containing protein</fullName>
    </recommendedName>
</protein>
<name>A0A1F7GIS9_9BACT</name>
<feature type="transmembrane region" description="Helical" evidence="1">
    <location>
        <begin position="180"/>
        <end position="200"/>
    </location>
</feature>
<dbReference type="Proteomes" id="UP000177026">
    <property type="component" value="Unassembled WGS sequence"/>
</dbReference>
<accession>A0A1F7GIS9</accession>
<feature type="transmembrane region" description="Helical" evidence="1">
    <location>
        <begin position="68"/>
        <end position="91"/>
    </location>
</feature>
<feature type="transmembrane region" description="Helical" evidence="1">
    <location>
        <begin position="97"/>
        <end position="116"/>
    </location>
</feature>
<keyword evidence="1" id="KW-0812">Transmembrane</keyword>
<feature type="transmembrane region" description="Helical" evidence="1">
    <location>
        <begin position="38"/>
        <end position="56"/>
    </location>
</feature>
<evidence type="ECO:0000256" key="1">
    <source>
        <dbReference type="SAM" id="Phobius"/>
    </source>
</evidence>
<feature type="transmembrane region" description="Helical" evidence="1">
    <location>
        <begin position="9"/>
        <end position="32"/>
    </location>
</feature>
<proteinExistence type="predicted"/>
<reference evidence="3 4" key="1">
    <citation type="journal article" date="2016" name="Nat. Commun.">
        <title>Thousands of microbial genomes shed light on interconnected biogeochemical processes in an aquifer system.</title>
        <authorList>
            <person name="Anantharaman K."/>
            <person name="Brown C.T."/>
            <person name="Hug L.A."/>
            <person name="Sharon I."/>
            <person name="Castelle C.J."/>
            <person name="Probst A.J."/>
            <person name="Thomas B.C."/>
            <person name="Singh A."/>
            <person name="Wilkins M.J."/>
            <person name="Karaoz U."/>
            <person name="Brodie E.L."/>
            <person name="Williams K.H."/>
            <person name="Hubbard S.S."/>
            <person name="Banfield J.F."/>
        </authorList>
    </citation>
    <scope>NUCLEOTIDE SEQUENCE [LARGE SCALE GENOMIC DNA]</scope>
</reference>
<dbReference type="Pfam" id="PF00892">
    <property type="entry name" value="EamA"/>
    <property type="match status" value="2"/>
</dbReference>
<dbReference type="GO" id="GO:0016020">
    <property type="term" value="C:membrane"/>
    <property type="evidence" value="ECO:0007669"/>
    <property type="project" value="InterPro"/>
</dbReference>
<dbReference type="AlphaFoldDB" id="A0A1F7GIS9"/>
<keyword evidence="1" id="KW-1133">Transmembrane helix</keyword>
<dbReference type="Gene3D" id="1.10.3730.20">
    <property type="match status" value="1"/>
</dbReference>
<feature type="transmembrane region" description="Helical" evidence="1">
    <location>
        <begin position="212"/>
        <end position="233"/>
    </location>
</feature>
<keyword evidence="1" id="KW-0472">Membrane</keyword>
<organism evidence="3 4">
    <name type="scientific">Candidatus Roizmanbacteria bacterium RIFCSPHIGHO2_01_FULL_39_8</name>
    <dbReference type="NCBI Taxonomy" id="1802033"/>
    <lineage>
        <taxon>Bacteria</taxon>
        <taxon>Candidatus Roizmaniibacteriota</taxon>
    </lineage>
</organism>
<gene>
    <name evidence="3" type="ORF">A2866_03790</name>
</gene>